<keyword evidence="11 12" id="KW-0804">Transcription</keyword>
<comment type="domain">
    <text evidence="12">Contains an N-terminal zinc-binding domain, a central core domain that contains the primase activity, and a C-terminal DnaB-binding domain.</text>
</comment>
<evidence type="ECO:0000256" key="1">
    <source>
        <dbReference type="ARBA" id="ARBA00022478"/>
    </source>
</evidence>
<dbReference type="HAMAP" id="MF_00974">
    <property type="entry name" value="DNA_primase_DnaG"/>
    <property type="match status" value="1"/>
</dbReference>
<name>A0A1G1WI92_9BACT</name>
<comment type="catalytic activity">
    <reaction evidence="12">
        <text>ssDNA + n NTP = ssDNA/pppN(pN)n-1 hybrid + (n-1) diphosphate.</text>
        <dbReference type="EC" id="2.7.7.101"/>
    </reaction>
</comment>
<evidence type="ECO:0000256" key="10">
    <source>
        <dbReference type="ARBA" id="ARBA00023125"/>
    </source>
</evidence>
<dbReference type="PIRSF" id="PIRSF002811">
    <property type="entry name" value="DnaG"/>
    <property type="match status" value="1"/>
</dbReference>
<comment type="caution">
    <text evidence="16">The sequence shown here is derived from an EMBL/GenBank/DDBJ whole genome shotgun (WGS) entry which is preliminary data.</text>
</comment>
<dbReference type="AlphaFoldDB" id="A0A1G1WI92"/>
<evidence type="ECO:0000256" key="2">
    <source>
        <dbReference type="ARBA" id="ARBA00022515"/>
    </source>
</evidence>
<keyword evidence="8 12" id="KW-0862">Zinc</keyword>
<dbReference type="InterPro" id="IPR037068">
    <property type="entry name" value="DNA_primase_core_N_sf"/>
</dbReference>
<dbReference type="Pfam" id="PF08275">
    <property type="entry name" value="DNAG_N"/>
    <property type="match status" value="1"/>
</dbReference>
<dbReference type="Pfam" id="PF01807">
    <property type="entry name" value="Zn_ribbon_DnaG"/>
    <property type="match status" value="1"/>
</dbReference>
<dbReference type="InterPro" id="IPR036977">
    <property type="entry name" value="DNA_primase_Znf_CHC2"/>
</dbReference>
<dbReference type="FunFam" id="3.90.980.10:FF:000001">
    <property type="entry name" value="DNA primase"/>
    <property type="match status" value="1"/>
</dbReference>
<dbReference type="Pfam" id="PF13155">
    <property type="entry name" value="Toprim_2"/>
    <property type="match status" value="1"/>
</dbReference>
<comment type="function">
    <text evidence="12 13">RNA polymerase that catalyzes the synthesis of short RNA molecules used as primers for DNA polymerase during DNA replication.</text>
</comment>
<accession>A0A1G1WI92</accession>
<evidence type="ECO:0000256" key="8">
    <source>
        <dbReference type="ARBA" id="ARBA00022833"/>
    </source>
</evidence>
<dbReference type="Gene3D" id="3.40.1360.10">
    <property type="match status" value="1"/>
</dbReference>
<evidence type="ECO:0000256" key="11">
    <source>
        <dbReference type="ARBA" id="ARBA00023163"/>
    </source>
</evidence>
<keyword evidence="10 12" id="KW-0238">DNA-binding</keyword>
<dbReference type="GO" id="GO:0005737">
    <property type="term" value="C:cytoplasm"/>
    <property type="evidence" value="ECO:0007669"/>
    <property type="project" value="TreeGrafter"/>
</dbReference>
<dbReference type="GO" id="GO:0003899">
    <property type="term" value="F:DNA-directed RNA polymerase activity"/>
    <property type="evidence" value="ECO:0007669"/>
    <property type="project" value="UniProtKB-UniRule"/>
</dbReference>
<organism evidence="16 17">
    <name type="scientific">Candidatus Woykebacteria bacterium RBG_19FT_COMBO_43_10</name>
    <dbReference type="NCBI Taxonomy" id="1802598"/>
    <lineage>
        <taxon>Bacteria</taxon>
        <taxon>Candidatus Woykeibacteriota</taxon>
    </lineage>
</organism>
<dbReference type="GO" id="GO:0000428">
    <property type="term" value="C:DNA-directed RNA polymerase complex"/>
    <property type="evidence" value="ECO:0007669"/>
    <property type="project" value="UniProtKB-KW"/>
</dbReference>
<dbReference type="InterPro" id="IPR019475">
    <property type="entry name" value="DNA_primase_DnaB-bd"/>
</dbReference>
<proteinExistence type="inferred from homology"/>
<evidence type="ECO:0000256" key="9">
    <source>
        <dbReference type="ARBA" id="ARBA00022842"/>
    </source>
</evidence>
<dbReference type="PROSITE" id="PS50880">
    <property type="entry name" value="TOPRIM"/>
    <property type="match status" value="1"/>
</dbReference>
<evidence type="ECO:0000259" key="15">
    <source>
        <dbReference type="PROSITE" id="PS50880"/>
    </source>
</evidence>
<evidence type="ECO:0000256" key="7">
    <source>
        <dbReference type="ARBA" id="ARBA00022771"/>
    </source>
</evidence>
<keyword evidence="6 12" id="KW-0479">Metal-binding</keyword>
<dbReference type="GO" id="GO:0003677">
    <property type="term" value="F:DNA binding"/>
    <property type="evidence" value="ECO:0007669"/>
    <property type="project" value="UniProtKB-KW"/>
</dbReference>
<dbReference type="InterPro" id="IPR006295">
    <property type="entry name" value="DNA_primase_DnaG"/>
</dbReference>
<evidence type="ECO:0000256" key="13">
    <source>
        <dbReference type="PIRNR" id="PIRNR002811"/>
    </source>
</evidence>
<dbReference type="InterPro" id="IPR030846">
    <property type="entry name" value="DnaG_bac"/>
</dbReference>
<evidence type="ECO:0000256" key="12">
    <source>
        <dbReference type="HAMAP-Rule" id="MF_00974"/>
    </source>
</evidence>
<comment type="similarity">
    <text evidence="12 13">Belongs to the DnaG primase family.</text>
</comment>
<dbReference type="EMBL" id="MHCU01000036">
    <property type="protein sequence ID" value="OGY27439.1"/>
    <property type="molecule type" value="Genomic_DNA"/>
</dbReference>
<dbReference type="CDD" id="cd03364">
    <property type="entry name" value="TOPRIM_DnaG_primases"/>
    <property type="match status" value="1"/>
</dbReference>
<dbReference type="SMART" id="SM00400">
    <property type="entry name" value="ZnF_CHCC"/>
    <property type="match status" value="1"/>
</dbReference>
<reference evidence="16 17" key="1">
    <citation type="journal article" date="2016" name="Nat. Commun.">
        <title>Thousands of microbial genomes shed light on interconnected biogeochemical processes in an aquifer system.</title>
        <authorList>
            <person name="Anantharaman K."/>
            <person name="Brown C.T."/>
            <person name="Hug L.A."/>
            <person name="Sharon I."/>
            <person name="Castelle C.J."/>
            <person name="Probst A.J."/>
            <person name="Thomas B.C."/>
            <person name="Singh A."/>
            <person name="Wilkins M.J."/>
            <person name="Karaoz U."/>
            <person name="Brodie E.L."/>
            <person name="Williams K.H."/>
            <person name="Hubbard S.S."/>
            <person name="Banfield J.F."/>
        </authorList>
    </citation>
    <scope>NUCLEOTIDE SEQUENCE [LARGE SCALE GENOMIC DNA]</scope>
</reference>
<keyword evidence="5 12" id="KW-0235">DNA replication</keyword>
<dbReference type="InterPro" id="IPR006171">
    <property type="entry name" value="TOPRIM_dom"/>
</dbReference>
<comment type="subunit">
    <text evidence="12">Monomer. Interacts with DnaB.</text>
</comment>
<keyword evidence="9" id="KW-0460">Magnesium</keyword>
<dbReference type="Proteomes" id="UP000176645">
    <property type="component" value="Unassembled WGS sequence"/>
</dbReference>
<gene>
    <name evidence="12" type="primary">dnaG</name>
    <name evidence="16" type="ORF">A2Z42_05135</name>
</gene>
<evidence type="ECO:0000313" key="17">
    <source>
        <dbReference type="Proteomes" id="UP000176645"/>
    </source>
</evidence>
<protein>
    <recommendedName>
        <fullName evidence="12 13">DNA primase</fullName>
        <ecNumber evidence="12">2.7.7.101</ecNumber>
    </recommendedName>
</protein>
<evidence type="ECO:0000256" key="4">
    <source>
        <dbReference type="ARBA" id="ARBA00022695"/>
    </source>
</evidence>
<evidence type="ECO:0000256" key="6">
    <source>
        <dbReference type="ARBA" id="ARBA00022723"/>
    </source>
</evidence>
<dbReference type="InterPro" id="IPR050219">
    <property type="entry name" value="DnaG_primase"/>
</dbReference>
<dbReference type="FunFam" id="3.90.580.10:FF:000001">
    <property type="entry name" value="DNA primase"/>
    <property type="match status" value="1"/>
</dbReference>
<feature type="zinc finger region" description="CHC2-type" evidence="12 14">
    <location>
        <begin position="35"/>
        <end position="59"/>
    </location>
</feature>
<feature type="domain" description="Toprim" evidence="15">
    <location>
        <begin position="250"/>
        <end position="331"/>
    </location>
</feature>
<comment type="cofactor">
    <cofactor evidence="12 13 14">
        <name>Zn(2+)</name>
        <dbReference type="ChEBI" id="CHEBI:29105"/>
    </cofactor>
    <text evidence="12 13 14">Binds 1 zinc ion per monomer.</text>
</comment>
<dbReference type="SMART" id="SM00493">
    <property type="entry name" value="TOPRIM"/>
    <property type="match status" value="1"/>
</dbReference>
<dbReference type="SUPFAM" id="SSF57783">
    <property type="entry name" value="Zinc beta-ribbon"/>
    <property type="match status" value="1"/>
</dbReference>
<keyword evidence="4 12" id="KW-0548">Nucleotidyltransferase</keyword>
<sequence>MDNQIEEIKNKLDIVGLVNEYAPLKKAGRNYKALCPFHNEKTASFMVSPDRQIFKCFGCSEGGDIFAFYKRIEGVEFGEAMKVLANRAGVRLKEFKPTRAEQQKETLFKAHELASRFYHHLLTKHPVGKKALDYLKARGVKQKSIDDFQLGFAPEKESPLVDYLKKKDFSIQDITIGGLGTVSTGKPRDWFRGRIMFPISDTSGRCVAFSGRALGNTEPKYLNSPETPVFSKSKALYGINLAKANIQKEKSAVLVEGNLDVISSFQVGVTNVVAPLGTSLTETQVEILRRWAENLLFAFDTDLAGDAAAKRAINIAENADMNIRIVQLSSGKDPDDLIRKDPLLWKKAVKSAVPIYDYYIESAVKNYGVEGAEAKRKIAAEVLPQIAAINNDIFKAHYLQLIASRLRVEEDILREALKKYQAGEKVLPSIKEILDRPLSEKGAALTEKYLLALILQSTRLPDYISEKLFEELKYREIFKILKSFYEKEGKLKIKALGKSVPEALLPEFDELLLFEVSEEILTEEAAVEKEINYCSLRLKELNLRTKLKDLSLAIKQAESVGNQPRVAALSTQFRNLSRALVSLEEV</sequence>
<evidence type="ECO:0000256" key="14">
    <source>
        <dbReference type="PIRSR" id="PIRSR002811-1"/>
    </source>
</evidence>
<keyword evidence="7 12" id="KW-0863">Zinc-finger</keyword>
<dbReference type="Gene3D" id="3.90.980.10">
    <property type="entry name" value="DNA primase, catalytic core, N-terminal domain"/>
    <property type="match status" value="1"/>
</dbReference>
<keyword evidence="2 12" id="KW-0639">Primosome</keyword>
<evidence type="ECO:0000313" key="16">
    <source>
        <dbReference type="EMBL" id="OGY27439.1"/>
    </source>
</evidence>
<dbReference type="GO" id="GO:0008270">
    <property type="term" value="F:zinc ion binding"/>
    <property type="evidence" value="ECO:0007669"/>
    <property type="project" value="UniProtKB-UniRule"/>
</dbReference>
<dbReference type="GO" id="GO:0006269">
    <property type="term" value="P:DNA replication, synthesis of primer"/>
    <property type="evidence" value="ECO:0007669"/>
    <property type="project" value="UniProtKB-UniRule"/>
</dbReference>
<dbReference type="PANTHER" id="PTHR30313">
    <property type="entry name" value="DNA PRIMASE"/>
    <property type="match status" value="1"/>
</dbReference>
<keyword evidence="3 12" id="KW-0808">Transferase</keyword>
<dbReference type="Gene3D" id="3.90.580.10">
    <property type="entry name" value="Zinc finger, CHC2-type domain"/>
    <property type="match status" value="1"/>
</dbReference>
<keyword evidence="1 12" id="KW-0240">DNA-directed RNA polymerase</keyword>
<dbReference type="PANTHER" id="PTHR30313:SF2">
    <property type="entry name" value="DNA PRIMASE"/>
    <property type="match status" value="1"/>
</dbReference>
<dbReference type="NCBIfam" id="TIGR01391">
    <property type="entry name" value="dnaG"/>
    <property type="match status" value="1"/>
</dbReference>
<evidence type="ECO:0000256" key="5">
    <source>
        <dbReference type="ARBA" id="ARBA00022705"/>
    </source>
</evidence>
<dbReference type="EC" id="2.7.7.101" evidence="12"/>
<dbReference type="InterPro" id="IPR002694">
    <property type="entry name" value="Znf_CHC2"/>
</dbReference>
<dbReference type="Pfam" id="PF10410">
    <property type="entry name" value="DnaB_bind"/>
    <property type="match status" value="1"/>
</dbReference>
<dbReference type="GO" id="GO:1990077">
    <property type="term" value="C:primosome complex"/>
    <property type="evidence" value="ECO:0007669"/>
    <property type="project" value="UniProtKB-KW"/>
</dbReference>
<dbReference type="SUPFAM" id="SSF56731">
    <property type="entry name" value="DNA primase core"/>
    <property type="match status" value="1"/>
</dbReference>
<dbReference type="InterPro" id="IPR013264">
    <property type="entry name" value="DNAG_N"/>
</dbReference>
<evidence type="ECO:0000256" key="3">
    <source>
        <dbReference type="ARBA" id="ARBA00022679"/>
    </source>
</evidence>
<dbReference type="Gene3D" id="1.10.860.10">
    <property type="entry name" value="DNAb Helicase, Chain A"/>
    <property type="match status" value="1"/>
</dbReference>
<dbReference type="InterPro" id="IPR034151">
    <property type="entry name" value="TOPRIM_DnaG_bac"/>
</dbReference>
<dbReference type="InterPro" id="IPR016136">
    <property type="entry name" value="DNA_helicase_N/primase_C"/>
</dbReference>